<reference evidence="1 2" key="1">
    <citation type="submission" date="2012-08" db="EMBL/GenBank/DDBJ databases">
        <title>Oryza genome evolution.</title>
        <authorList>
            <person name="Wing R.A."/>
        </authorList>
    </citation>
    <scope>NUCLEOTIDE SEQUENCE</scope>
</reference>
<proteinExistence type="predicted"/>
<evidence type="ECO:0000313" key="1">
    <source>
        <dbReference type="EnsemblPlants" id="LPERR09G04380.1"/>
    </source>
</evidence>
<dbReference type="Proteomes" id="UP000032180">
    <property type="component" value="Chromosome 9"/>
</dbReference>
<name>A0A0D9XCN2_9ORYZ</name>
<dbReference type="HOGENOM" id="CLU_1621414_0_0_1"/>
<dbReference type="Gramene" id="LPERR09G04380.1">
    <property type="protein sequence ID" value="LPERR09G04380.1"/>
    <property type="gene ID" value="LPERR09G04380"/>
</dbReference>
<keyword evidence="2" id="KW-1185">Reference proteome</keyword>
<organism evidence="1 2">
    <name type="scientific">Leersia perrieri</name>
    <dbReference type="NCBI Taxonomy" id="77586"/>
    <lineage>
        <taxon>Eukaryota</taxon>
        <taxon>Viridiplantae</taxon>
        <taxon>Streptophyta</taxon>
        <taxon>Embryophyta</taxon>
        <taxon>Tracheophyta</taxon>
        <taxon>Spermatophyta</taxon>
        <taxon>Magnoliopsida</taxon>
        <taxon>Liliopsida</taxon>
        <taxon>Poales</taxon>
        <taxon>Poaceae</taxon>
        <taxon>BOP clade</taxon>
        <taxon>Oryzoideae</taxon>
        <taxon>Oryzeae</taxon>
        <taxon>Oryzinae</taxon>
        <taxon>Leersia</taxon>
    </lineage>
</organism>
<accession>A0A0D9XCN2</accession>
<dbReference type="EnsemblPlants" id="LPERR09G04380.1">
    <property type="protein sequence ID" value="LPERR09G04380.1"/>
    <property type="gene ID" value="LPERR09G04380"/>
</dbReference>
<reference evidence="1" key="3">
    <citation type="submission" date="2015-04" db="UniProtKB">
        <authorList>
            <consortium name="EnsemblPlants"/>
        </authorList>
    </citation>
    <scope>IDENTIFICATION</scope>
</reference>
<protein>
    <submittedName>
        <fullName evidence="1">Uncharacterized protein</fullName>
    </submittedName>
</protein>
<reference evidence="2" key="2">
    <citation type="submission" date="2013-12" db="EMBL/GenBank/DDBJ databases">
        <authorList>
            <person name="Yu Y."/>
            <person name="Lee S."/>
            <person name="de Baynast K."/>
            <person name="Wissotski M."/>
            <person name="Liu L."/>
            <person name="Talag J."/>
            <person name="Goicoechea J."/>
            <person name="Angelova A."/>
            <person name="Jetty R."/>
            <person name="Kudrna D."/>
            <person name="Golser W."/>
            <person name="Rivera L."/>
            <person name="Zhang J."/>
            <person name="Wing R."/>
        </authorList>
    </citation>
    <scope>NUCLEOTIDE SEQUENCE</scope>
</reference>
<dbReference type="AlphaFoldDB" id="A0A0D9XCN2"/>
<sequence length="164" mass="17586">MANGLRNRTRQILSPSRSWRLPGLVAGFVGPWTVDVAWPIQVHRRSQSSIQRVKIRTETNILLRRLSHGEREVETAGAAFLSGERARRVEGGEPGGSSHRRCSAPVAAVGSHRMWCPAPRRCCSCRSGGVGEESLGFGVLVVGMGELLPSSEQCLAASTGAVAD</sequence>
<evidence type="ECO:0000313" key="2">
    <source>
        <dbReference type="Proteomes" id="UP000032180"/>
    </source>
</evidence>